<proteinExistence type="predicted"/>
<feature type="compositionally biased region" description="Polar residues" evidence="1">
    <location>
        <begin position="111"/>
        <end position="122"/>
    </location>
</feature>
<feature type="compositionally biased region" description="Polar residues" evidence="1">
    <location>
        <begin position="92"/>
        <end position="104"/>
    </location>
</feature>
<feature type="compositionally biased region" description="Acidic residues" evidence="1">
    <location>
        <begin position="19"/>
        <end position="34"/>
    </location>
</feature>
<organism evidence="2 3">
    <name type="scientific">Protopolystoma xenopodis</name>
    <dbReference type="NCBI Taxonomy" id="117903"/>
    <lineage>
        <taxon>Eukaryota</taxon>
        <taxon>Metazoa</taxon>
        <taxon>Spiralia</taxon>
        <taxon>Lophotrochozoa</taxon>
        <taxon>Platyhelminthes</taxon>
        <taxon>Monogenea</taxon>
        <taxon>Polyopisthocotylea</taxon>
        <taxon>Polystomatidea</taxon>
        <taxon>Polystomatidae</taxon>
        <taxon>Protopolystoma</taxon>
    </lineage>
</organism>
<evidence type="ECO:0000256" key="1">
    <source>
        <dbReference type="SAM" id="MobiDB-lite"/>
    </source>
</evidence>
<dbReference type="Proteomes" id="UP000784294">
    <property type="component" value="Unassembled WGS sequence"/>
</dbReference>
<protein>
    <submittedName>
        <fullName evidence="2">Uncharacterized protein</fullName>
    </submittedName>
</protein>
<keyword evidence="3" id="KW-1185">Reference proteome</keyword>
<reference evidence="2" key="1">
    <citation type="submission" date="2018-11" db="EMBL/GenBank/DDBJ databases">
        <authorList>
            <consortium name="Pathogen Informatics"/>
        </authorList>
    </citation>
    <scope>NUCLEOTIDE SEQUENCE</scope>
</reference>
<accession>A0A3S5AZA1</accession>
<dbReference type="AlphaFoldDB" id="A0A3S5AZA1"/>
<feature type="region of interest" description="Disordered" evidence="1">
    <location>
        <begin position="1"/>
        <end position="37"/>
    </location>
</feature>
<evidence type="ECO:0000313" key="3">
    <source>
        <dbReference type="Proteomes" id="UP000784294"/>
    </source>
</evidence>
<gene>
    <name evidence="2" type="ORF">PXEA_LOCUS25734</name>
</gene>
<feature type="region of interest" description="Disordered" evidence="1">
    <location>
        <begin position="92"/>
        <end position="124"/>
    </location>
</feature>
<evidence type="ECO:0000313" key="2">
    <source>
        <dbReference type="EMBL" id="VEL32294.1"/>
    </source>
</evidence>
<comment type="caution">
    <text evidence="2">The sequence shown here is derived from an EMBL/GenBank/DDBJ whole genome shotgun (WGS) entry which is preliminary data.</text>
</comment>
<name>A0A3S5AZA1_9PLAT</name>
<sequence length="232" mass="25981">MSRLDPVTIIADMRTDLMSDPDDAGQDEQDEEITSDVGELTLSLASAEKLMNLSDEEEAHAREEEERENWQNDVSLRQTAKGFEVVDGMQMTEDSGSTDMTASPPQKFHSKQLSSARQSGEQTTEEKAKEIQGSLLLLATGIRLRKKAERLETRAKSELKRVSKTTSFVHLLYNQYYSFSRTPVAVGYRPNYAILLVVSCAIYVQSLLNPQPFEFTNGSSFEQYSDVATMGC</sequence>
<dbReference type="EMBL" id="CAAALY010132702">
    <property type="protein sequence ID" value="VEL32294.1"/>
    <property type="molecule type" value="Genomic_DNA"/>
</dbReference>